<evidence type="ECO:0000256" key="1">
    <source>
        <dbReference type="SAM" id="MobiDB-lite"/>
    </source>
</evidence>
<feature type="region of interest" description="Disordered" evidence="1">
    <location>
        <begin position="1"/>
        <end position="47"/>
    </location>
</feature>
<comment type="caution">
    <text evidence="2">The sequence shown here is derived from an EMBL/GenBank/DDBJ whole genome shotgun (WGS) entry which is preliminary data.</text>
</comment>
<name>A0AAD4UAC5_OVIAM</name>
<accession>A0AAD4UAC5</accession>
<evidence type="ECO:0000313" key="3">
    <source>
        <dbReference type="Proteomes" id="UP001214576"/>
    </source>
</evidence>
<organism evidence="2 3">
    <name type="scientific">Ovis ammon polii</name>
    <dbReference type="NCBI Taxonomy" id="230172"/>
    <lineage>
        <taxon>Eukaryota</taxon>
        <taxon>Metazoa</taxon>
        <taxon>Chordata</taxon>
        <taxon>Craniata</taxon>
        <taxon>Vertebrata</taxon>
        <taxon>Euteleostomi</taxon>
        <taxon>Mammalia</taxon>
        <taxon>Eutheria</taxon>
        <taxon>Laurasiatheria</taxon>
        <taxon>Artiodactyla</taxon>
        <taxon>Ruminantia</taxon>
        <taxon>Pecora</taxon>
        <taxon>Bovidae</taxon>
        <taxon>Caprinae</taxon>
        <taxon>Ovis</taxon>
    </lineage>
</organism>
<proteinExistence type="predicted"/>
<evidence type="ECO:0000313" key="2">
    <source>
        <dbReference type="EMBL" id="KAI4540525.1"/>
    </source>
</evidence>
<protein>
    <submittedName>
        <fullName evidence="2">Uncharacterized protein</fullName>
    </submittedName>
</protein>
<reference evidence="2" key="1">
    <citation type="submission" date="2022-03" db="EMBL/GenBank/DDBJ databases">
        <title>Genomic analyses of argali, domestic sheep and their hybrids provide insights into chromosomal evolution, heterosis and genetic basis of agronomic traits.</title>
        <authorList>
            <person name="Li M."/>
        </authorList>
    </citation>
    <scope>NUCLEOTIDE SEQUENCE</scope>
    <source>
        <strain evidence="2">CAU-MHL-2022a</strain>
        <tissue evidence="2">Skin</tissue>
    </source>
</reference>
<sequence>MPGLVVRSAPHTGRRPSEELRLPKRSATAAGKLLEPGPRGRDPDNIRAPALERLRGRLLWRRAATTTWPDSTQEDRSWD</sequence>
<gene>
    <name evidence="2" type="ORF">MG293_009566</name>
</gene>
<dbReference type="Proteomes" id="UP001214576">
    <property type="component" value="Unassembled WGS sequence"/>
</dbReference>
<dbReference type="AlphaFoldDB" id="A0AAD4UAC5"/>
<feature type="compositionally biased region" description="Basic and acidic residues" evidence="1">
    <location>
        <begin position="38"/>
        <end position="47"/>
    </location>
</feature>
<dbReference type="EMBL" id="JAKZEL010000009">
    <property type="protein sequence ID" value="KAI4540525.1"/>
    <property type="molecule type" value="Genomic_DNA"/>
</dbReference>
<keyword evidence="3" id="KW-1185">Reference proteome</keyword>